<dbReference type="RefSeq" id="WP_345723128.1">
    <property type="nucleotide sequence ID" value="NZ_BAABRU010000011.1"/>
</dbReference>
<keyword evidence="2" id="KW-0812">Transmembrane</keyword>
<feature type="transmembrane region" description="Helical" evidence="2">
    <location>
        <begin position="82"/>
        <end position="102"/>
    </location>
</feature>
<reference evidence="3 4" key="1">
    <citation type="submission" date="2024-02" db="EMBL/GenBank/DDBJ databases">
        <title>Herpetosiphon gulosus NBRC 112829.</title>
        <authorList>
            <person name="Ichikawa N."/>
            <person name="Katano-Makiyama Y."/>
            <person name="Hidaka K."/>
        </authorList>
    </citation>
    <scope>NUCLEOTIDE SEQUENCE [LARGE SCALE GENOMIC DNA]</scope>
    <source>
        <strain evidence="3 4">NBRC 112829</strain>
    </source>
</reference>
<dbReference type="PANTHER" id="PTHR37461:SF1">
    <property type="entry name" value="ANTI-SIGMA-K FACTOR RSKA"/>
    <property type="match status" value="1"/>
</dbReference>
<dbReference type="PANTHER" id="PTHR37461">
    <property type="entry name" value="ANTI-SIGMA-K FACTOR RSKA"/>
    <property type="match status" value="1"/>
</dbReference>
<feature type="transmembrane region" description="Helical" evidence="2">
    <location>
        <begin position="261"/>
        <end position="283"/>
    </location>
</feature>
<accession>A0ABP9X293</accession>
<evidence type="ECO:0000256" key="2">
    <source>
        <dbReference type="SAM" id="Phobius"/>
    </source>
</evidence>
<dbReference type="Proteomes" id="UP001428290">
    <property type="component" value="Unassembled WGS sequence"/>
</dbReference>
<sequence>MTPISEQQQELLSAALDGQLSAAEQAQLDQQLEYDHGLAAEFDELRSIQALLQELPPVRPPRSFTLDPAIHAPKRSFWLGGWMRWVGVVGAFALMLTVGLQLTNQTEQSMTMAPVADSINPQAANGVSEHMATENDAITAEAPPMGAGSDSGPADPDQPTTADAEDMARMHPMVGGAAPAMIEGYPTPMAYSSIPISDTADMARMSAEQATAMAGSPLNNPLLEQNDTSSPDTLDLEQPELKQPPVVQPVSVTIAEPEPSLLLWFSIALVLGVGLAAAMVYWLKNFKQP</sequence>
<proteinExistence type="predicted"/>
<evidence type="ECO:0000313" key="3">
    <source>
        <dbReference type="EMBL" id="GAA5529514.1"/>
    </source>
</evidence>
<gene>
    <name evidence="3" type="ORF">Hgul01_03324</name>
</gene>
<feature type="compositionally biased region" description="Polar residues" evidence="1">
    <location>
        <begin position="217"/>
        <end position="232"/>
    </location>
</feature>
<name>A0ABP9X293_9CHLR</name>
<organism evidence="3 4">
    <name type="scientific">Herpetosiphon gulosus</name>
    <dbReference type="NCBI Taxonomy" id="1973496"/>
    <lineage>
        <taxon>Bacteria</taxon>
        <taxon>Bacillati</taxon>
        <taxon>Chloroflexota</taxon>
        <taxon>Chloroflexia</taxon>
        <taxon>Herpetosiphonales</taxon>
        <taxon>Herpetosiphonaceae</taxon>
        <taxon>Herpetosiphon</taxon>
    </lineage>
</organism>
<feature type="region of interest" description="Disordered" evidence="1">
    <location>
        <begin position="216"/>
        <end position="237"/>
    </location>
</feature>
<evidence type="ECO:0008006" key="5">
    <source>
        <dbReference type="Google" id="ProtNLM"/>
    </source>
</evidence>
<comment type="caution">
    <text evidence="3">The sequence shown here is derived from an EMBL/GenBank/DDBJ whole genome shotgun (WGS) entry which is preliminary data.</text>
</comment>
<dbReference type="InterPro" id="IPR051474">
    <property type="entry name" value="Anti-sigma-K/W_factor"/>
</dbReference>
<keyword evidence="4" id="KW-1185">Reference proteome</keyword>
<protein>
    <recommendedName>
        <fullName evidence="5">Transmembrane anti-sigma factor</fullName>
    </recommendedName>
</protein>
<dbReference type="EMBL" id="BAABRU010000011">
    <property type="protein sequence ID" value="GAA5529514.1"/>
    <property type="molecule type" value="Genomic_DNA"/>
</dbReference>
<evidence type="ECO:0000313" key="4">
    <source>
        <dbReference type="Proteomes" id="UP001428290"/>
    </source>
</evidence>
<evidence type="ECO:0000256" key="1">
    <source>
        <dbReference type="SAM" id="MobiDB-lite"/>
    </source>
</evidence>
<keyword evidence="2" id="KW-0472">Membrane</keyword>
<keyword evidence="2" id="KW-1133">Transmembrane helix</keyword>
<feature type="region of interest" description="Disordered" evidence="1">
    <location>
        <begin position="140"/>
        <end position="162"/>
    </location>
</feature>